<reference evidence="1 2" key="1">
    <citation type="submission" date="2022-01" db="EMBL/GenBank/DDBJ databases">
        <title>Whole genome-based taxonomy of the Shewanellaceae.</title>
        <authorList>
            <person name="Martin-Rodriguez A.J."/>
        </authorList>
    </citation>
    <scope>NUCLEOTIDE SEQUENCE [LARGE SCALE GENOMIC DNA]</scope>
    <source>
        <strain evidence="1 2">DSM 21332</strain>
    </source>
</reference>
<gene>
    <name evidence="1" type="ORF">L2725_15840</name>
</gene>
<accession>A0ABT0NBP8</accession>
<dbReference type="EMBL" id="JAKIKT010000006">
    <property type="protein sequence ID" value="MCL2915232.1"/>
    <property type="molecule type" value="Genomic_DNA"/>
</dbReference>
<sequence length="153" mass="16953">MSVINALGDQWSKAEFAHQLALVLAQKQEVAQLFGGATSLTTVCNLIAGMSYQADDVRFAKDPENSDKFVLSNNTLISVFHDCFRLLFIKEVQSGGLSQAEQLILALAKRIAVDTAIESLDDAAALQREQMIKFSEQLEGLYIQRRSQSRNMV</sequence>
<evidence type="ECO:0000313" key="2">
    <source>
        <dbReference type="Proteomes" id="UP001202831"/>
    </source>
</evidence>
<name>A0ABT0NBP8_9GAMM</name>
<evidence type="ECO:0000313" key="1">
    <source>
        <dbReference type="EMBL" id="MCL2915232.1"/>
    </source>
</evidence>
<keyword evidence="2" id="KW-1185">Reference proteome</keyword>
<dbReference type="Proteomes" id="UP001202831">
    <property type="component" value="Unassembled WGS sequence"/>
</dbReference>
<protein>
    <submittedName>
        <fullName evidence="1">Uncharacterized protein</fullName>
    </submittedName>
</protein>
<proteinExistence type="predicted"/>
<dbReference type="RefSeq" id="WP_249249813.1">
    <property type="nucleotide sequence ID" value="NZ_JAKIKT010000006.1"/>
</dbReference>
<organism evidence="1 2">
    <name type="scientific">Shewanella corallii</name>
    <dbReference type="NCBI Taxonomy" id="560080"/>
    <lineage>
        <taxon>Bacteria</taxon>
        <taxon>Pseudomonadati</taxon>
        <taxon>Pseudomonadota</taxon>
        <taxon>Gammaproteobacteria</taxon>
        <taxon>Alteromonadales</taxon>
        <taxon>Shewanellaceae</taxon>
        <taxon>Shewanella</taxon>
    </lineage>
</organism>
<comment type="caution">
    <text evidence="1">The sequence shown here is derived from an EMBL/GenBank/DDBJ whole genome shotgun (WGS) entry which is preliminary data.</text>
</comment>